<dbReference type="Pfam" id="PF25597">
    <property type="entry name" value="SH3_retrovirus"/>
    <property type="match status" value="1"/>
</dbReference>
<dbReference type="Proteomes" id="UP001231189">
    <property type="component" value="Unassembled WGS sequence"/>
</dbReference>
<evidence type="ECO:0000256" key="1">
    <source>
        <dbReference type="ARBA" id="ARBA00022670"/>
    </source>
</evidence>
<keyword evidence="2" id="KW-0479">Metal-binding</keyword>
<evidence type="ECO:0000313" key="7">
    <source>
        <dbReference type="Proteomes" id="UP001231189"/>
    </source>
</evidence>
<dbReference type="PANTHER" id="PTHR42648">
    <property type="entry name" value="TRANSPOSASE, PUTATIVE-RELATED"/>
    <property type="match status" value="1"/>
</dbReference>
<feature type="compositionally biased region" description="Low complexity" evidence="4">
    <location>
        <begin position="877"/>
        <end position="888"/>
    </location>
</feature>
<gene>
    <name evidence="6" type="ORF">QYE76_028497</name>
</gene>
<proteinExistence type="predicted"/>
<dbReference type="GO" id="GO:0008233">
    <property type="term" value="F:peptidase activity"/>
    <property type="evidence" value="ECO:0007669"/>
    <property type="project" value="UniProtKB-KW"/>
</dbReference>
<feature type="domain" description="Integrase catalytic" evidence="5">
    <location>
        <begin position="279"/>
        <end position="447"/>
    </location>
</feature>
<evidence type="ECO:0000313" key="6">
    <source>
        <dbReference type="EMBL" id="KAK1604824.1"/>
    </source>
</evidence>
<dbReference type="PROSITE" id="PS50994">
    <property type="entry name" value="INTEGRASE"/>
    <property type="match status" value="1"/>
</dbReference>
<dbReference type="SUPFAM" id="SSF53098">
    <property type="entry name" value="Ribonuclease H-like"/>
    <property type="match status" value="1"/>
</dbReference>
<dbReference type="InterPro" id="IPR013103">
    <property type="entry name" value="RVT_2"/>
</dbReference>
<protein>
    <recommendedName>
        <fullName evidence="5">Integrase catalytic domain-containing protein</fullName>
    </recommendedName>
</protein>
<dbReference type="Pfam" id="PF13976">
    <property type="entry name" value="gag_pre-integrs"/>
    <property type="match status" value="1"/>
</dbReference>
<dbReference type="GO" id="GO:0003676">
    <property type="term" value="F:nucleic acid binding"/>
    <property type="evidence" value="ECO:0007669"/>
    <property type="project" value="InterPro"/>
</dbReference>
<evidence type="ECO:0000256" key="4">
    <source>
        <dbReference type="SAM" id="MobiDB-lite"/>
    </source>
</evidence>
<keyword evidence="7" id="KW-1185">Reference proteome</keyword>
<keyword evidence="1" id="KW-0645">Protease</keyword>
<dbReference type="EMBL" id="JAUUTY010000007">
    <property type="protein sequence ID" value="KAK1604824.1"/>
    <property type="molecule type" value="Genomic_DNA"/>
</dbReference>
<evidence type="ECO:0000256" key="3">
    <source>
        <dbReference type="ARBA" id="ARBA00022801"/>
    </source>
</evidence>
<comment type="caution">
    <text evidence="6">The sequence shown here is derived from an EMBL/GenBank/DDBJ whole genome shotgun (WGS) entry which is preliminary data.</text>
</comment>
<name>A0AAD8QMS8_LOLMU</name>
<dbReference type="InterPro" id="IPR054722">
    <property type="entry name" value="PolX-like_BBD"/>
</dbReference>
<dbReference type="InterPro" id="IPR001584">
    <property type="entry name" value="Integrase_cat-core"/>
</dbReference>
<dbReference type="InterPro" id="IPR025724">
    <property type="entry name" value="GAG-pre-integrase_dom"/>
</dbReference>
<dbReference type="AlphaFoldDB" id="A0AAD8QMS8"/>
<organism evidence="6 7">
    <name type="scientific">Lolium multiflorum</name>
    <name type="common">Italian ryegrass</name>
    <name type="synonym">Lolium perenne subsp. multiflorum</name>
    <dbReference type="NCBI Taxonomy" id="4521"/>
    <lineage>
        <taxon>Eukaryota</taxon>
        <taxon>Viridiplantae</taxon>
        <taxon>Streptophyta</taxon>
        <taxon>Embryophyta</taxon>
        <taxon>Tracheophyta</taxon>
        <taxon>Spermatophyta</taxon>
        <taxon>Magnoliopsida</taxon>
        <taxon>Liliopsida</taxon>
        <taxon>Poales</taxon>
        <taxon>Poaceae</taxon>
        <taxon>BOP clade</taxon>
        <taxon>Pooideae</taxon>
        <taxon>Poodae</taxon>
        <taxon>Poeae</taxon>
        <taxon>Poeae Chloroplast Group 2 (Poeae type)</taxon>
        <taxon>Loliodinae</taxon>
        <taxon>Loliinae</taxon>
        <taxon>Lolium</taxon>
    </lineage>
</organism>
<evidence type="ECO:0000256" key="2">
    <source>
        <dbReference type="ARBA" id="ARBA00022723"/>
    </source>
</evidence>
<dbReference type="PANTHER" id="PTHR42648:SF28">
    <property type="entry name" value="TRANSPOSON-ENCODED PROTEIN WITH RIBONUCLEASE H-LIKE AND RETROVIRUS ZINC FINGER-LIKE DOMAINS"/>
    <property type="match status" value="1"/>
</dbReference>
<dbReference type="InterPro" id="IPR036397">
    <property type="entry name" value="RNaseH_sf"/>
</dbReference>
<feature type="region of interest" description="Disordered" evidence="4">
    <location>
        <begin position="35"/>
        <end position="61"/>
    </location>
</feature>
<feature type="compositionally biased region" description="Polar residues" evidence="4">
    <location>
        <begin position="889"/>
        <end position="902"/>
    </location>
</feature>
<dbReference type="Pfam" id="PF07727">
    <property type="entry name" value="RVT_2"/>
    <property type="match status" value="1"/>
</dbReference>
<dbReference type="GO" id="GO:0015074">
    <property type="term" value="P:DNA integration"/>
    <property type="evidence" value="ECO:0007669"/>
    <property type="project" value="InterPro"/>
</dbReference>
<accession>A0AAD8QMS8</accession>
<feature type="compositionally biased region" description="Basic residues" evidence="4">
    <location>
        <begin position="40"/>
        <end position="49"/>
    </location>
</feature>
<dbReference type="InterPro" id="IPR057670">
    <property type="entry name" value="SH3_retrovirus"/>
</dbReference>
<evidence type="ECO:0000259" key="5">
    <source>
        <dbReference type="PROSITE" id="PS50994"/>
    </source>
</evidence>
<dbReference type="GO" id="GO:0006508">
    <property type="term" value="P:proteolysis"/>
    <property type="evidence" value="ECO:0007669"/>
    <property type="project" value="UniProtKB-KW"/>
</dbReference>
<dbReference type="InterPro" id="IPR012337">
    <property type="entry name" value="RNaseH-like_sf"/>
</dbReference>
<dbReference type="Gene3D" id="3.30.420.10">
    <property type="entry name" value="Ribonuclease H-like superfamily/Ribonuclease H"/>
    <property type="match status" value="1"/>
</dbReference>
<dbReference type="CDD" id="cd09272">
    <property type="entry name" value="RNase_HI_RT_Ty1"/>
    <property type="match status" value="1"/>
</dbReference>
<dbReference type="Pfam" id="PF22936">
    <property type="entry name" value="Pol_BBD"/>
    <property type="match status" value="1"/>
</dbReference>
<sequence>MPRCSSFSAVFGSRKAVRAIFSELDGINAKDLIFPEASRTPKKSRRRAGGHQEGGRAAPGRAPYEEATLSALARLFAYLTPFDLKTPYHLTKLRKTQGAATIAKLQLGTDWFSSYESVQSGDFVRVGNDNQCSIVGIGSVQIKTHDGMTRTLTGVKHIPSMARNLISLSTLDCDGYKYKGGNKLLKVSSGSLIIMIGDMNSAKLYVLRGSTLPGIAAAVSSDESSKTNLWHKRLGHMSELGMAELTKRELIDGCDFGKLEFCEHCIFGKHKRVKFNASVHTTKGILDYVHADVWGPSRRTSNGGANYMLTIIDDYSRKVWPYFLKHKSDVFNAFKKWKVMVETQTEKKVKILRTDNGMEFCSNEFDEFCSNDGMVRHHTIPYTPQQNGVAERMNRTIISRARCMLSNAKMHRGFWAEAASTACYLINRSPSVPLDKKTPIEVWSGSPADYSDLRVFGCTAYAHVDNGKLEPRAVKCIFLGYGSGVKAYRLWNPETKKIVLSRNVIFNEAVMFNDSPSTDISDAIDSPDVSDDEQHRIGVQVEHAKENENVVPETNNDDNDVPPSPPFVQRQGRSIAADRPRRNIAPPTRLIQECDIVDYALSCAEQVEHDIEPATYTEAIASVDKEKWVGAMQEEMQSLEKNGTWDVVHLPKQKKVVRCKWIFKRKEGLSPNEPPRFKASSIRAFFGIVAMHDLELEQLDVKTAFLHGELEEEIYMDQPEGYVVPGKEDLVCKLKRSLYGLKQSPRQWYKSRYMANPGKEHWKAVQWIFRYLRGTSKACLSWKATLQDVVAQSTTEAEYMAIAEAKEAVWLKGLYAELCGDNSCIKLFSDSQIAIYLTKDQMFHERTKHIDIKYHAIRDVVAKEGAALVGTGFDGTSRSSSSSSSPRSATTFLHSGTSAHSLSSPSTATPAHQTTTTPALPHPPRQKLPPQTYYIDDDCDTHRALRSLLGVGDAMGLQFHHDAWTNLRLLTAPILADFHAYPLAASIHLSQISFDETLVAVLLKACLGGSANYFRVQKITSYCRK</sequence>
<dbReference type="Pfam" id="PF00665">
    <property type="entry name" value="rve"/>
    <property type="match status" value="1"/>
</dbReference>
<dbReference type="GO" id="GO:0046872">
    <property type="term" value="F:metal ion binding"/>
    <property type="evidence" value="ECO:0007669"/>
    <property type="project" value="UniProtKB-KW"/>
</dbReference>
<feature type="compositionally biased region" description="Low complexity" evidence="4">
    <location>
        <begin position="903"/>
        <end position="919"/>
    </location>
</feature>
<dbReference type="InterPro" id="IPR039537">
    <property type="entry name" value="Retrotran_Ty1/copia-like"/>
</dbReference>
<keyword evidence="3" id="KW-0378">Hydrolase</keyword>
<reference evidence="6" key="1">
    <citation type="submission" date="2023-07" db="EMBL/GenBank/DDBJ databases">
        <title>A chromosome-level genome assembly of Lolium multiflorum.</title>
        <authorList>
            <person name="Chen Y."/>
            <person name="Copetti D."/>
            <person name="Kolliker R."/>
            <person name="Studer B."/>
        </authorList>
    </citation>
    <scope>NUCLEOTIDE SEQUENCE</scope>
    <source>
        <strain evidence="6">02402/16</strain>
        <tissue evidence="6">Leaf</tissue>
    </source>
</reference>
<feature type="region of interest" description="Disordered" evidence="4">
    <location>
        <begin position="873"/>
        <end position="931"/>
    </location>
</feature>
<feature type="region of interest" description="Disordered" evidence="4">
    <location>
        <begin position="545"/>
        <end position="575"/>
    </location>
</feature>